<feature type="domain" description="HTH luxR-type" evidence="4">
    <location>
        <begin position="159"/>
        <end position="224"/>
    </location>
</feature>
<dbReference type="GO" id="GO:0003677">
    <property type="term" value="F:DNA binding"/>
    <property type="evidence" value="ECO:0007669"/>
    <property type="project" value="UniProtKB-KW"/>
</dbReference>
<dbReference type="AlphaFoldDB" id="A0A2U2J1B5"/>
<dbReference type="InterPro" id="IPR016032">
    <property type="entry name" value="Sig_transdc_resp-reg_C-effctor"/>
</dbReference>
<dbReference type="PANTHER" id="PTHR44688:SF16">
    <property type="entry name" value="DNA-BINDING TRANSCRIPTIONAL ACTIVATOR DEVR_DOSR"/>
    <property type="match status" value="1"/>
</dbReference>
<accession>A0A2U2J1B5</accession>
<dbReference type="CDD" id="cd06170">
    <property type="entry name" value="LuxR_C_like"/>
    <property type="match status" value="1"/>
</dbReference>
<dbReference type="InterPro" id="IPR000792">
    <property type="entry name" value="Tscrpt_reg_LuxR_C"/>
</dbReference>
<dbReference type="PANTHER" id="PTHR44688">
    <property type="entry name" value="DNA-BINDING TRANSCRIPTIONAL ACTIVATOR DEVR_DOSR"/>
    <property type="match status" value="1"/>
</dbReference>
<dbReference type="SUPFAM" id="SSF46894">
    <property type="entry name" value="C-terminal effector domain of the bipartite response regulators"/>
    <property type="match status" value="1"/>
</dbReference>
<evidence type="ECO:0000313" key="5">
    <source>
        <dbReference type="EMBL" id="PWG02116.1"/>
    </source>
</evidence>
<evidence type="ECO:0000313" key="6">
    <source>
        <dbReference type="Proteomes" id="UP000245916"/>
    </source>
</evidence>
<organism evidence="5 6">
    <name type="scientific">Allosphingosinicella humi</name>
    <dbReference type="NCBI Taxonomy" id="2068657"/>
    <lineage>
        <taxon>Bacteria</taxon>
        <taxon>Pseudomonadati</taxon>
        <taxon>Pseudomonadota</taxon>
        <taxon>Alphaproteobacteria</taxon>
        <taxon>Sphingomonadales</taxon>
        <taxon>Sphingomonadaceae</taxon>
        <taxon>Allosphingosinicella</taxon>
    </lineage>
</organism>
<keyword evidence="6" id="KW-1185">Reference proteome</keyword>
<name>A0A2U2J1B5_9SPHN</name>
<dbReference type="SMART" id="SM00421">
    <property type="entry name" value="HTH_LUXR"/>
    <property type="match status" value="1"/>
</dbReference>
<dbReference type="Gene3D" id="1.10.10.10">
    <property type="entry name" value="Winged helix-like DNA-binding domain superfamily/Winged helix DNA-binding domain"/>
    <property type="match status" value="1"/>
</dbReference>
<dbReference type="GO" id="GO:0006355">
    <property type="term" value="P:regulation of DNA-templated transcription"/>
    <property type="evidence" value="ECO:0007669"/>
    <property type="project" value="InterPro"/>
</dbReference>
<dbReference type="InterPro" id="IPR036388">
    <property type="entry name" value="WH-like_DNA-bd_sf"/>
</dbReference>
<proteinExistence type="predicted"/>
<evidence type="ECO:0000256" key="1">
    <source>
        <dbReference type="ARBA" id="ARBA00023015"/>
    </source>
</evidence>
<reference evidence="5 6" key="1">
    <citation type="submission" date="2018-05" db="EMBL/GenBank/DDBJ databases">
        <title>Genome of Sphingosinicella humi QZX222.</title>
        <authorList>
            <person name="Qiao Z."/>
            <person name="Wang G."/>
        </authorList>
    </citation>
    <scope>NUCLEOTIDE SEQUENCE [LARGE SCALE GENOMIC DNA]</scope>
    <source>
        <strain evidence="5 6">QZX222</strain>
    </source>
</reference>
<gene>
    <name evidence="5" type="ORF">DF286_03965</name>
</gene>
<keyword evidence="2" id="KW-0238">DNA-binding</keyword>
<protein>
    <recommendedName>
        <fullName evidence="4">HTH luxR-type domain-containing protein</fullName>
    </recommendedName>
</protein>
<evidence type="ECO:0000259" key="4">
    <source>
        <dbReference type="PROSITE" id="PS50043"/>
    </source>
</evidence>
<dbReference type="Proteomes" id="UP000245916">
    <property type="component" value="Unassembled WGS sequence"/>
</dbReference>
<evidence type="ECO:0000256" key="2">
    <source>
        <dbReference type="ARBA" id="ARBA00023125"/>
    </source>
</evidence>
<dbReference type="PRINTS" id="PR00038">
    <property type="entry name" value="HTHLUXR"/>
</dbReference>
<dbReference type="PROSITE" id="PS50043">
    <property type="entry name" value="HTH_LUXR_2"/>
    <property type="match status" value="1"/>
</dbReference>
<dbReference type="EMBL" id="QFFF01000001">
    <property type="protein sequence ID" value="PWG02116.1"/>
    <property type="molecule type" value="Genomic_DNA"/>
</dbReference>
<keyword evidence="3" id="KW-0804">Transcription</keyword>
<dbReference type="Pfam" id="PF00196">
    <property type="entry name" value="GerE"/>
    <property type="match status" value="1"/>
</dbReference>
<keyword evidence="1" id="KW-0805">Transcription regulation</keyword>
<evidence type="ECO:0000256" key="3">
    <source>
        <dbReference type="ARBA" id="ARBA00023163"/>
    </source>
</evidence>
<sequence length="226" mass="25038">MANRRIFFGAGSDAGIADDWTITAVHSPPAAQSDHDRILESIAPEDWLRCWSALDDRARLVIDETRTLICADKRGRTVLKPGGGLRLRDSRVEPANADDLPAFEELIESRTGLESLGLKGSHGGHLIVQASKICERQGKTLIGLAIRIVGRGFSPRWADLKQAFHLTKAENQVVRSLLAGLSAEQIAEAHGLSLDTIRTHIRHAYDKLNVSSRDQMWHRLAPYRLN</sequence>
<comment type="caution">
    <text evidence="5">The sequence shown here is derived from an EMBL/GenBank/DDBJ whole genome shotgun (WGS) entry which is preliminary data.</text>
</comment>